<evidence type="ECO:0000256" key="7">
    <source>
        <dbReference type="SAM" id="Phobius"/>
    </source>
</evidence>
<proteinExistence type="inferred from homology"/>
<dbReference type="GO" id="GO:0016780">
    <property type="term" value="F:phosphotransferase activity, for other substituted phosphate groups"/>
    <property type="evidence" value="ECO:0007669"/>
    <property type="project" value="TreeGrafter"/>
</dbReference>
<dbReference type="EMBL" id="FP476056">
    <property type="protein sequence ID" value="CAZ96045.1"/>
    <property type="molecule type" value="Genomic_DNA"/>
</dbReference>
<feature type="transmembrane region" description="Helical" evidence="7">
    <location>
        <begin position="275"/>
        <end position="299"/>
    </location>
</feature>
<comment type="subcellular location">
    <subcellularLocation>
        <location evidence="1">Membrane</location>
        <topology evidence="1">Multi-pass membrane protein</topology>
    </subcellularLocation>
</comment>
<dbReference type="Pfam" id="PF13727">
    <property type="entry name" value="CoA_binding_3"/>
    <property type="match status" value="1"/>
</dbReference>
<dbReference type="Proteomes" id="UP000008898">
    <property type="component" value="Chromosome"/>
</dbReference>
<dbReference type="Pfam" id="PF02397">
    <property type="entry name" value="Bac_transf"/>
    <property type="match status" value="1"/>
</dbReference>
<evidence type="ECO:0000256" key="3">
    <source>
        <dbReference type="ARBA" id="ARBA00022679"/>
    </source>
</evidence>
<feature type="transmembrane region" description="Helical" evidence="7">
    <location>
        <begin position="109"/>
        <end position="128"/>
    </location>
</feature>
<feature type="transmembrane region" description="Helical" evidence="7">
    <location>
        <begin position="7"/>
        <end position="30"/>
    </location>
</feature>
<evidence type="ECO:0000256" key="2">
    <source>
        <dbReference type="ARBA" id="ARBA00006464"/>
    </source>
</evidence>
<dbReference type="PANTHER" id="PTHR30576:SF0">
    <property type="entry name" value="UNDECAPRENYL-PHOSPHATE N-ACETYLGALACTOSAMINYL 1-PHOSPHATE TRANSFERASE-RELATED"/>
    <property type="match status" value="1"/>
</dbReference>
<feature type="domain" description="Bacterial sugar transferase" evidence="8">
    <location>
        <begin position="273"/>
        <end position="455"/>
    </location>
</feature>
<keyword evidence="4 7" id="KW-0812">Transmembrane</keyword>
<dbReference type="InterPro" id="IPR003362">
    <property type="entry name" value="Bact_transf"/>
</dbReference>
<dbReference type="Gene3D" id="3.40.50.720">
    <property type="entry name" value="NAD(P)-binding Rossmann-like Domain"/>
    <property type="match status" value="1"/>
</dbReference>
<dbReference type="RefSeq" id="WP_013993337.1">
    <property type="nucleotide sequence ID" value="NC_015844.1"/>
</dbReference>
<dbReference type="OrthoDB" id="9808602at2"/>
<dbReference type="PANTHER" id="PTHR30576">
    <property type="entry name" value="COLANIC BIOSYNTHESIS UDP-GLUCOSE LIPID CARRIER TRANSFERASE"/>
    <property type="match status" value="1"/>
</dbReference>
<keyword evidence="10" id="KW-1185">Reference proteome</keyword>
<gene>
    <name evidence="9" type="ordered locus">zobellia_1978</name>
</gene>
<keyword evidence="6 7" id="KW-0472">Membrane</keyword>
<dbReference type="KEGG" id="zga:ZOBELLIA_1978"/>
<evidence type="ECO:0000256" key="6">
    <source>
        <dbReference type="ARBA" id="ARBA00023136"/>
    </source>
</evidence>
<evidence type="ECO:0000313" key="10">
    <source>
        <dbReference type="Proteomes" id="UP000008898"/>
    </source>
</evidence>
<dbReference type="GO" id="GO:0016020">
    <property type="term" value="C:membrane"/>
    <property type="evidence" value="ECO:0007669"/>
    <property type="project" value="UniProtKB-SubCell"/>
</dbReference>
<evidence type="ECO:0000256" key="5">
    <source>
        <dbReference type="ARBA" id="ARBA00022989"/>
    </source>
</evidence>
<organism evidence="9 10">
    <name type="scientific">Zobellia galactanivorans (strain DSM 12802 / CCUG 47099 / CIP 106680 / NCIMB 13871 / Dsij)</name>
    <dbReference type="NCBI Taxonomy" id="63186"/>
    <lineage>
        <taxon>Bacteria</taxon>
        <taxon>Pseudomonadati</taxon>
        <taxon>Bacteroidota</taxon>
        <taxon>Flavobacteriia</taxon>
        <taxon>Flavobacteriales</taxon>
        <taxon>Flavobacteriaceae</taxon>
        <taxon>Zobellia</taxon>
    </lineage>
</organism>
<evidence type="ECO:0000256" key="4">
    <source>
        <dbReference type="ARBA" id="ARBA00022692"/>
    </source>
</evidence>
<comment type="similarity">
    <text evidence="2">Belongs to the bacterial sugar transferase family.</text>
</comment>
<keyword evidence="5 7" id="KW-1133">Transmembrane helix</keyword>
<accession>G0L594</accession>
<dbReference type="InterPro" id="IPR017475">
    <property type="entry name" value="EPS_sugar_tfrase"/>
</dbReference>
<feature type="transmembrane region" description="Helical" evidence="7">
    <location>
        <begin position="76"/>
        <end position="97"/>
    </location>
</feature>
<dbReference type="AlphaFoldDB" id="G0L594"/>
<evidence type="ECO:0000256" key="1">
    <source>
        <dbReference type="ARBA" id="ARBA00004141"/>
    </source>
</evidence>
<reference evidence="9 10" key="2">
    <citation type="journal article" date="2012" name="Environ. Microbiol.">
        <title>Characterization of the first alginolytic operons in a marine bacterium: from their emergence in marine Flavobacteriia to their independent transfers to marine Proteobacteria and human gut Bacteroides.</title>
        <authorList>
            <person name="Thomas F."/>
            <person name="Barbeyron T."/>
            <person name="Tonon T."/>
            <person name="Genicot S."/>
            <person name="Czjzek M."/>
            <person name="Michel G."/>
        </authorList>
    </citation>
    <scope>NUCLEOTIDE SEQUENCE [LARGE SCALE GENOMIC DNA]</scope>
    <source>
        <strain evidence="10">DSM 12802 / CCUG 47099 / CIP 106680 / NCIMB 13871 / Dsij</strain>
    </source>
</reference>
<name>G0L594_ZOBGA</name>
<keyword evidence="3" id="KW-0808">Transferase</keyword>
<dbReference type="HOGENOM" id="CLU_024920_0_1_10"/>
<dbReference type="STRING" id="63186.ZOBELLIA_1978"/>
<feature type="transmembrane region" description="Helical" evidence="7">
    <location>
        <begin position="42"/>
        <end position="64"/>
    </location>
</feature>
<evidence type="ECO:0000313" key="9">
    <source>
        <dbReference type="EMBL" id="CAZ96045.1"/>
    </source>
</evidence>
<reference evidence="10" key="1">
    <citation type="submission" date="2009-07" db="EMBL/GenBank/DDBJ databases">
        <title>Complete genome sequence of Zobellia galactanivorans Dsij.</title>
        <authorList>
            <consortium name="Genoscope - CEA"/>
        </authorList>
    </citation>
    <scope>NUCLEOTIDE SEQUENCE [LARGE SCALE GENOMIC DNA]</scope>
    <source>
        <strain evidence="10">DSM 12802 / CCUG 47099 / CIP 106680 / NCIMB 13871 / Dsij</strain>
    </source>
</reference>
<evidence type="ECO:0000259" key="8">
    <source>
        <dbReference type="Pfam" id="PF02397"/>
    </source>
</evidence>
<protein>
    <submittedName>
        <fullName evidence="9">Exopolysaccharide production protein</fullName>
    </submittedName>
</protein>
<sequence>MNSKNRFILINLLAFEFVLLNVVLTICFLFKLPDFSLSHTAILPKMLSLIAIYNITWLVIIMYIRNSEFYFNPDFGYFKSIITSLFFFVGFVMSVVILLKIRYFERSTFIVPIFIFSYLNLVSHKYLLRYLKKRAAHLFSDTLLIGSGYDESNIKSFTNAMTQYGYNIMGYLENTEKKPKNVLDFSVFGSIDDLPKALNDNGIDEIFIAMGGMKHEKIMETIRIADSFGVRVKLIPKNPLLKSKNYKAVTMGDLAVFKLRESPLDHFSTTVLKRLFDFCFAFLVLLFLVPVFLIIAIVIKIDSKGPIFYSPLRKGEGGRTFKCYKFRTMHVTEDPINGARSTVVDDPRITRVGKFLRKMDLDELPQFYNVLKGEMSVIGPRPHRVNLQNDFRKSVNHYMVRSYVKPGITGWAQVNGWRGPTVTDEQKNQRVNHDLWYIENWSLWLDVKIIFLTIFGNHHKKAF</sequence>
<dbReference type="NCBIfam" id="TIGR03025">
    <property type="entry name" value="EPS_sugtrans"/>
    <property type="match status" value="1"/>
</dbReference>